<evidence type="ECO:0000256" key="9">
    <source>
        <dbReference type="ARBA" id="ARBA00022695"/>
    </source>
</evidence>
<dbReference type="Pfam" id="PF01193">
    <property type="entry name" value="RNA_pol_L"/>
    <property type="match status" value="1"/>
</dbReference>
<dbReference type="AlphaFoldDB" id="A0A0E0LYU2"/>
<sequence>MGVDLRHSRIHSNTTVEIVSVFISRLILSPLRKGQADTVGIALQRALLGETEGPCITHAKFGSVPHEYSTIAGIEESVQEILLNLKEIVLRSNLYGVRNVSICVKGPRYITAQDIILPSSVEIVDTALPIANLTEPTDFRIKLRIKRDRGYHTEVRKNTQDGIFFSGGNGNAKYEILFLEIWTNGSLTPKEALYEASRNLIDLFFPFLHTEEEGTRFQESKNRTYNCLKRANIHTLLDLLTKMEEDIMRIDGFRMQDGK</sequence>
<keyword evidence="7" id="KW-0934">Plastid</keyword>
<evidence type="ECO:0000256" key="11">
    <source>
        <dbReference type="ARBA" id="ARBA00031776"/>
    </source>
</evidence>
<dbReference type="FunFam" id="2.170.120.12:FF:000001">
    <property type="entry name" value="DNA-directed RNA polymerase subunit alpha"/>
    <property type="match status" value="1"/>
</dbReference>
<dbReference type="STRING" id="4537.A0A0E0LYU2"/>
<dbReference type="InterPro" id="IPR011260">
    <property type="entry name" value="RNAP_asu_C"/>
</dbReference>
<dbReference type="InterPro" id="IPR036643">
    <property type="entry name" value="RNApol_insert_sf"/>
</dbReference>
<dbReference type="InterPro" id="IPR011262">
    <property type="entry name" value="DNA-dir_RNA_pol_insert"/>
</dbReference>
<dbReference type="EC" id="2.7.7.6" evidence="4"/>
<dbReference type="GO" id="GO:0046983">
    <property type="term" value="F:protein dimerization activity"/>
    <property type="evidence" value="ECO:0007669"/>
    <property type="project" value="InterPro"/>
</dbReference>
<dbReference type="OMA" id="DITHEYQ"/>
<dbReference type="SUPFAM" id="SSF56553">
    <property type="entry name" value="Insert subdomain of RNA polymerase alpha subunit"/>
    <property type="match status" value="1"/>
</dbReference>
<keyword evidence="8" id="KW-0808">Transferase</keyword>
<evidence type="ECO:0000256" key="7">
    <source>
        <dbReference type="ARBA" id="ARBA00022640"/>
    </source>
</evidence>
<feature type="domain" description="DNA-directed RNA polymerase RpoA/D/Rpb3-type" evidence="13">
    <location>
        <begin position="23"/>
        <end position="210"/>
    </location>
</feature>
<comment type="subcellular location">
    <subcellularLocation>
        <location evidence="2">Plastid</location>
        <location evidence="2">Chloroplast</location>
    </subcellularLocation>
</comment>
<evidence type="ECO:0000256" key="12">
    <source>
        <dbReference type="ARBA" id="ARBA00048552"/>
    </source>
</evidence>
<evidence type="ECO:0000256" key="4">
    <source>
        <dbReference type="ARBA" id="ARBA00012418"/>
    </source>
</evidence>
<dbReference type="Gene3D" id="2.170.120.12">
    <property type="entry name" value="DNA-directed RNA polymerase, insert domain"/>
    <property type="match status" value="1"/>
</dbReference>
<dbReference type="InterPro" id="IPR036603">
    <property type="entry name" value="RBP11-like"/>
</dbReference>
<dbReference type="Gramene" id="OPUNC09G01990.1">
    <property type="protein sequence ID" value="OPUNC09G01990.1"/>
    <property type="gene ID" value="OPUNC09G01990"/>
</dbReference>
<dbReference type="GO" id="GO:0000428">
    <property type="term" value="C:DNA-directed RNA polymerase complex"/>
    <property type="evidence" value="ECO:0007669"/>
    <property type="project" value="UniProtKB-KW"/>
</dbReference>
<evidence type="ECO:0000256" key="3">
    <source>
        <dbReference type="ARBA" id="ARBA00007123"/>
    </source>
</evidence>
<dbReference type="Gene3D" id="3.30.1360.10">
    <property type="entry name" value="RNA polymerase, RBP11-like subunit"/>
    <property type="match status" value="1"/>
</dbReference>
<dbReference type="Pfam" id="PF01000">
    <property type="entry name" value="RNA_pol_A_bac"/>
    <property type="match status" value="1"/>
</dbReference>
<comment type="catalytic activity">
    <reaction evidence="12">
        <text>RNA(n) + a ribonucleoside 5'-triphosphate = RNA(n+1) + diphosphate</text>
        <dbReference type="Rhea" id="RHEA:21248"/>
        <dbReference type="Rhea" id="RHEA-COMP:14527"/>
        <dbReference type="Rhea" id="RHEA-COMP:17342"/>
        <dbReference type="ChEBI" id="CHEBI:33019"/>
        <dbReference type="ChEBI" id="CHEBI:61557"/>
        <dbReference type="ChEBI" id="CHEBI:140395"/>
        <dbReference type="EC" id="2.7.7.6"/>
    </reaction>
</comment>
<dbReference type="SMART" id="SM00662">
    <property type="entry name" value="RPOLD"/>
    <property type="match status" value="1"/>
</dbReference>
<reference evidence="14" key="1">
    <citation type="submission" date="2015-04" db="UniProtKB">
        <authorList>
            <consortium name="EnsemblPlants"/>
        </authorList>
    </citation>
    <scope>IDENTIFICATION</scope>
</reference>
<keyword evidence="9" id="KW-0548">Nucleotidyltransferase</keyword>
<evidence type="ECO:0000256" key="1">
    <source>
        <dbReference type="ARBA" id="ARBA00004026"/>
    </source>
</evidence>
<dbReference type="GO" id="GO:0003899">
    <property type="term" value="F:DNA-directed RNA polymerase activity"/>
    <property type="evidence" value="ECO:0007669"/>
    <property type="project" value="UniProtKB-EC"/>
</dbReference>
<dbReference type="HOGENOM" id="CLU_053084_2_1_1"/>
<dbReference type="GO" id="GO:0009507">
    <property type="term" value="C:chloroplast"/>
    <property type="evidence" value="ECO:0007669"/>
    <property type="project" value="UniProtKB-SubCell"/>
</dbReference>
<organism evidence="14">
    <name type="scientific">Oryza punctata</name>
    <name type="common">Red rice</name>
    <dbReference type="NCBI Taxonomy" id="4537"/>
    <lineage>
        <taxon>Eukaryota</taxon>
        <taxon>Viridiplantae</taxon>
        <taxon>Streptophyta</taxon>
        <taxon>Embryophyta</taxon>
        <taxon>Tracheophyta</taxon>
        <taxon>Spermatophyta</taxon>
        <taxon>Magnoliopsida</taxon>
        <taxon>Liliopsida</taxon>
        <taxon>Poales</taxon>
        <taxon>Poaceae</taxon>
        <taxon>BOP clade</taxon>
        <taxon>Oryzoideae</taxon>
        <taxon>Oryzeae</taxon>
        <taxon>Oryzinae</taxon>
        <taxon>Oryza</taxon>
    </lineage>
</organism>
<keyword evidence="15" id="KW-1185">Reference proteome</keyword>
<evidence type="ECO:0000256" key="6">
    <source>
        <dbReference type="ARBA" id="ARBA00022528"/>
    </source>
</evidence>
<dbReference type="CDD" id="cd06928">
    <property type="entry name" value="RNAP_alpha_NTD"/>
    <property type="match status" value="1"/>
</dbReference>
<dbReference type="Gene3D" id="1.10.150.20">
    <property type="entry name" value="5' to 3' exonuclease, C-terminal subdomain"/>
    <property type="match status" value="1"/>
</dbReference>
<name>A0A0E0LYU2_ORYPU</name>
<dbReference type="Proteomes" id="UP000026962">
    <property type="component" value="Chromosome 9"/>
</dbReference>
<accession>A0A0E0LYU2</accession>
<dbReference type="GO" id="GO:0003677">
    <property type="term" value="F:DNA binding"/>
    <property type="evidence" value="ECO:0007669"/>
    <property type="project" value="InterPro"/>
</dbReference>
<evidence type="ECO:0000256" key="8">
    <source>
        <dbReference type="ARBA" id="ARBA00022679"/>
    </source>
</evidence>
<dbReference type="SUPFAM" id="SSF55257">
    <property type="entry name" value="RBP11-like subunits of RNA polymerase"/>
    <property type="match status" value="1"/>
</dbReference>
<keyword evidence="6" id="KW-0150">Chloroplast</keyword>
<evidence type="ECO:0000256" key="2">
    <source>
        <dbReference type="ARBA" id="ARBA00004229"/>
    </source>
</evidence>
<dbReference type="Pfam" id="PF03118">
    <property type="entry name" value="RNA_pol_A_CTD"/>
    <property type="match status" value="1"/>
</dbReference>
<protein>
    <recommendedName>
        <fullName evidence="4">DNA-directed RNA polymerase</fullName>
        <ecNumber evidence="4">2.7.7.6</ecNumber>
    </recommendedName>
    <alternativeName>
        <fullName evidence="11">Plastid-encoded RNA polymerase subunit alpha</fullName>
    </alternativeName>
</protein>
<evidence type="ECO:0000313" key="14">
    <source>
        <dbReference type="EnsemblPlants" id="OPUNC09G01990.1"/>
    </source>
</evidence>
<keyword evidence="5" id="KW-0240">DNA-directed RNA polymerase</keyword>
<reference evidence="14" key="2">
    <citation type="submission" date="2018-05" db="EMBL/GenBank/DDBJ databases">
        <title>OpunRS2 (Oryza punctata Reference Sequence Version 2).</title>
        <authorList>
            <person name="Zhang J."/>
            <person name="Kudrna D."/>
            <person name="Lee S."/>
            <person name="Talag J."/>
            <person name="Welchert J."/>
            <person name="Wing R.A."/>
        </authorList>
    </citation>
    <scope>NUCLEOTIDE SEQUENCE [LARGE SCALE GENOMIC DNA]</scope>
</reference>
<proteinExistence type="inferred from homology"/>
<evidence type="ECO:0000313" key="15">
    <source>
        <dbReference type="Proteomes" id="UP000026962"/>
    </source>
</evidence>
<evidence type="ECO:0000256" key="10">
    <source>
        <dbReference type="ARBA" id="ARBA00023163"/>
    </source>
</evidence>
<dbReference type="InterPro" id="IPR011263">
    <property type="entry name" value="DNA-dir_RNA_pol_RpoA/D/Rpb3"/>
</dbReference>
<dbReference type="EnsemblPlants" id="OPUNC09G01990.1">
    <property type="protein sequence ID" value="OPUNC09G01990.1"/>
    <property type="gene ID" value="OPUNC09G01990"/>
</dbReference>
<comment type="function">
    <text evidence="1">DNA-dependent RNA polymerase catalyzes the transcription of DNA into RNA using the four ribonucleoside triphosphates as substrates.</text>
</comment>
<dbReference type="SUPFAM" id="SSF47789">
    <property type="entry name" value="C-terminal domain of RNA polymerase alpha subunit"/>
    <property type="match status" value="1"/>
</dbReference>
<comment type="similarity">
    <text evidence="3">Belongs to the RNA polymerase alpha chain family.</text>
</comment>
<evidence type="ECO:0000259" key="13">
    <source>
        <dbReference type="SMART" id="SM00662"/>
    </source>
</evidence>
<dbReference type="eggNOG" id="ENOG502QRS7">
    <property type="taxonomic scope" value="Eukaryota"/>
</dbReference>
<evidence type="ECO:0000256" key="5">
    <source>
        <dbReference type="ARBA" id="ARBA00022478"/>
    </source>
</evidence>
<dbReference type="GO" id="GO:0006351">
    <property type="term" value="P:DNA-templated transcription"/>
    <property type="evidence" value="ECO:0007669"/>
    <property type="project" value="InterPro"/>
</dbReference>
<keyword evidence="10" id="KW-0804">Transcription</keyword>